<evidence type="ECO:0000256" key="1">
    <source>
        <dbReference type="SAM" id="MobiDB-lite"/>
    </source>
</evidence>
<evidence type="ECO:0000313" key="3">
    <source>
        <dbReference type="Proteomes" id="UP001363151"/>
    </source>
</evidence>
<feature type="region of interest" description="Disordered" evidence="1">
    <location>
        <begin position="1"/>
        <end position="95"/>
    </location>
</feature>
<comment type="caution">
    <text evidence="2">The sequence shown here is derived from an EMBL/GenBank/DDBJ whole genome shotgun (WGS) entry which is preliminary data.</text>
</comment>
<sequence>MMNLAPGDGFSETGTMSPTRPEGTIAYTDMRRNSGRSETPPVGIDNLRNRRRKSRDEKQEEDTPDRMEGMALSAKKSPGGVSLRSLTESTKSRTNELDLSAHASFDLITVPSLDASDAPASPAHLLVRETSPSSVADDDMDGSRTKTKGGVVLGRQRSMSGSGISALLDESGGRARTWSMSSSMDGTSCKFAGGVFLASRGAGGRHRSADNLGSLGSLSRPNLPAMGGAPPAPGDALVSPSAVRGGFRLDPPALGGAFINAPAGARARGADDLDAPSHGRR</sequence>
<name>A0ABR1FUI7_AURAN</name>
<gene>
    <name evidence="2" type="ORF">SO694_00026387</name>
</gene>
<protein>
    <submittedName>
        <fullName evidence="2">Uncharacterized protein</fullName>
    </submittedName>
</protein>
<dbReference type="Proteomes" id="UP001363151">
    <property type="component" value="Unassembled WGS sequence"/>
</dbReference>
<accession>A0ABR1FUI7</accession>
<proteinExistence type="predicted"/>
<keyword evidence="3" id="KW-1185">Reference proteome</keyword>
<reference evidence="2 3" key="1">
    <citation type="submission" date="2024-03" db="EMBL/GenBank/DDBJ databases">
        <title>Aureococcus anophagefferens CCMP1851 and Kratosvirus quantuckense: Draft genome of a second virus-susceptible host strain in the model system.</title>
        <authorList>
            <person name="Chase E."/>
            <person name="Truchon A.R."/>
            <person name="Schepens W."/>
            <person name="Wilhelm S.W."/>
        </authorList>
    </citation>
    <scope>NUCLEOTIDE SEQUENCE [LARGE SCALE GENOMIC DNA]</scope>
    <source>
        <strain evidence="2 3">CCMP1851</strain>
    </source>
</reference>
<dbReference type="EMBL" id="JBBJCI010000227">
    <property type="protein sequence ID" value="KAK7238994.1"/>
    <property type="molecule type" value="Genomic_DNA"/>
</dbReference>
<evidence type="ECO:0000313" key="2">
    <source>
        <dbReference type="EMBL" id="KAK7238994.1"/>
    </source>
</evidence>
<organism evidence="2 3">
    <name type="scientific">Aureococcus anophagefferens</name>
    <name type="common">Harmful bloom alga</name>
    <dbReference type="NCBI Taxonomy" id="44056"/>
    <lineage>
        <taxon>Eukaryota</taxon>
        <taxon>Sar</taxon>
        <taxon>Stramenopiles</taxon>
        <taxon>Ochrophyta</taxon>
        <taxon>Pelagophyceae</taxon>
        <taxon>Pelagomonadales</taxon>
        <taxon>Pelagomonadaceae</taxon>
        <taxon>Aureococcus</taxon>
    </lineage>
</organism>